<organism evidence="6 7">
    <name type="scientific">Cardamine amara subsp. amara</name>
    <dbReference type="NCBI Taxonomy" id="228776"/>
    <lineage>
        <taxon>Eukaryota</taxon>
        <taxon>Viridiplantae</taxon>
        <taxon>Streptophyta</taxon>
        <taxon>Embryophyta</taxon>
        <taxon>Tracheophyta</taxon>
        <taxon>Spermatophyta</taxon>
        <taxon>Magnoliopsida</taxon>
        <taxon>eudicotyledons</taxon>
        <taxon>Gunneridae</taxon>
        <taxon>Pentapetalae</taxon>
        <taxon>rosids</taxon>
        <taxon>malvids</taxon>
        <taxon>Brassicales</taxon>
        <taxon>Brassicaceae</taxon>
        <taxon>Cardamineae</taxon>
        <taxon>Cardamine</taxon>
    </lineage>
</organism>
<dbReference type="EMBL" id="JBANAX010000090">
    <property type="protein sequence ID" value="KAL1222771.1"/>
    <property type="molecule type" value="Genomic_DNA"/>
</dbReference>
<name>A0ABD1BZX8_CARAN</name>
<keyword evidence="2" id="KW-0547">Nucleotide-binding</keyword>
<keyword evidence="3" id="KW-0611">Plant defense</keyword>
<feature type="coiled-coil region" evidence="4">
    <location>
        <begin position="24"/>
        <end position="51"/>
    </location>
</feature>
<evidence type="ECO:0000256" key="4">
    <source>
        <dbReference type="SAM" id="Coils"/>
    </source>
</evidence>
<evidence type="ECO:0000313" key="6">
    <source>
        <dbReference type="EMBL" id="KAL1222771.1"/>
    </source>
</evidence>
<evidence type="ECO:0000313" key="7">
    <source>
        <dbReference type="Proteomes" id="UP001558713"/>
    </source>
</evidence>
<dbReference type="InterPro" id="IPR041118">
    <property type="entry name" value="Rx_N"/>
</dbReference>
<gene>
    <name evidence="6" type="ORF">V5N11_022082</name>
</gene>
<protein>
    <submittedName>
        <fullName evidence="6">Disease resistance RPP8-like protein 2</fullName>
    </submittedName>
</protein>
<dbReference type="GO" id="GO:0006952">
    <property type="term" value="P:defense response"/>
    <property type="evidence" value="ECO:0007669"/>
    <property type="project" value="UniProtKB-KW"/>
</dbReference>
<sequence length="121" mass="14094">MAEAVVSFGVEKLWELLTRESARLNGIDEQVDGLKRQLVRLQSLLKDTDAKKNERERVRNFLEDVKDTVYDAEDIIESFLLNEFKGKEKGIKKHVRRLACFLVDRQKFASDIQGITKRSLR</sequence>
<evidence type="ECO:0000256" key="2">
    <source>
        <dbReference type="ARBA" id="ARBA00022741"/>
    </source>
</evidence>
<evidence type="ECO:0000259" key="5">
    <source>
        <dbReference type="Pfam" id="PF18052"/>
    </source>
</evidence>
<dbReference type="PANTHER" id="PTHR19338">
    <property type="entry name" value="TRANSLOCASE OF INNER MITOCHONDRIAL MEMBRANE 13 HOMOLOG"/>
    <property type="match status" value="1"/>
</dbReference>
<feature type="domain" description="Disease resistance N-terminal" evidence="5">
    <location>
        <begin position="5"/>
        <end position="93"/>
    </location>
</feature>
<dbReference type="CDD" id="cd14798">
    <property type="entry name" value="RX-CC_like"/>
    <property type="match status" value="1"/>
</dbReference>
<dbReference type="Proteomes" id="UP001558713">
    <property type="component" value="Unassembled WGS sequence"/>
</dbReference>
<dbReference type="Pfam" id="PF18052">
    <property type="entry name" value="Rx_N"/>
    <property type="match status" value="1"/>
</dbReference>
<comment type="caution">
    <text evidence="6">The sequence shown here is derived from an EMBL/GenBank/DDBJ whole genome shotgun (WGS) entry which is preliminary data.</text>
</comment>
<keyword evidence="4" id="KW-0175">Coiled coil</keyword>
<keyword evidence="1" id="KW-0677">Repeat</keyword>
<dbReference type="Gene3D" id="1.20.5.4130">
    <property type="match status" value="1"/>
</dbReference>
<proteinExistence type="predicted"/>
<dbReference type="GO" id="GO:0000166">
    <property type="term" value="F:nucleotide binding"/>
    <property type="evidence" value="ECO:0007669"/>
    <property type="project" value="UniProtKB-KW"/>
</dbReference>
<evidence type="ECO:0000256" key="3">
    <source>
        <dbReference type="ARBA" id="ARBA00022821"/>
    </source>
</evidence>
<dbReference type="FunFam" id="1.20.5.4130:FF:000002">
    <property type="entry name" value="Disease resistance protein RPP8"/>
    <property type="match status" value="1"/>
</dbReference>
<dbReference type="GO" id="GO:0051707">
    <property type="term" value="P:response to other organism"/>
    <property type="evidence" value="ECO:0007669"/>
    <property type="project" value="UniProtKB-ARBA"/>
</dbReference>
<dbReference type="InterPro" id="IPR038005">
    <property type="entry name" value="RX-like_CC"/>
</dbReference>
<keyword evidence="7" id="KW-1185">Reference proteome</keyword>
<accession>A0ABD1BZX8</accession>
<dbReference type="PANTHER" id="PTHR19338:SF73">
    <property type="entry name" value="DISEASE RESISTANCE PROTEIN RGA2-LIKE"/>
    <property type="match status" value="1"/>
</dbReference>
<evidence type="ECO:0000256" key="1">
    <source>
        <dbReference type="ARBA" id="ARBA00022737"/>
    </source>
</evidence>
<dbReference type="AlphaFoldDB" id="A0ABD1BZX8"/>
<reference evidence="6 7" key="1">
    <citation type="submission" date="2024-04" db="EMBL/GenBank/DDBJ databases">
        <title>Genome assembly C_amara_ONT_v2.</title>
        <authorList>
            <person name="Yant L."/>
            <person name="Moore C."/>
            <person name="Slenker M."/>
        </authorList>
    </citation>
    <scope>NUCLEOTIDE SEQUENCE [LARGE SCALE GENOMIC DNA]</scope>
    <source>
        <tissue evidence="6">Leaf</tissue>
    </source>
</reference>